<dbReference type="InterPro" id="IPR011009">
    <property type="entry name" value="Kinase-like_dom_sf"/>
</dbReference>
<sequence length="589" mass="67212">MATFDVPSFLKAVARQDQQYMPALTLIQKRDRTYAILVGTCKNNDGKIVDAYVSPAVNVGLRAFEIVNRKREGHAKEQPLAKYHINMVTWADDRLDYKKYFVNRDAVRKLGSAVEAHKKWVLGVWKMNSGEKLPEAVKKDFALVPLSGREGDSENESDNENDFMFSRPIRPWNSKKSKTTPVAIRREKASEGWSDLWSQPHWSWNRHTYEAQQNAFYRPNNPRCVAYAEHLIRERARQRGQNVKEALEVRGPHMQLYQYQDWQFKMEDMEAWHAAKATQEDDDGGAPNQVRSTSLESGSASKRKLERSEEEDKDKPAKVPDEHSWGDGKGVHYTIADAPHALPRTQDLPADGDVQLVYDAGGVSAVWAFGNAYCKIKVLEPHTTREHVTLEYLQTRDPLSFRVPRVIYQREFDDFYCIVLNKVEGVILDEAWDEMDERMKRQCVSQVVSICGELATWQGDRVSGVDGNYLSELYLSGKDTALDPDSLMKVCRTLGMDCSRLVFCHCDLGPGNIIVTLTEGVVGIIDWETAGFVPKEWIRTKFRVSSGLNLAGDDQDCAVDWRVRVQKQLGEVGYKEVADEWMEWFSGKV</sequence>
<dbReference type="PANTHER" id="PTHR21310">
    <property type="entry name" value="AMINOGLYCOSIDE PHOSPHOTRANSFERASE-RELATED-RELATED"/>
    <property type="match status" value="1"/>
</dbReference>
<dbReference type="EMBL" id="JAVRQU010000002">
    <property type="protein sequence ID" value="KAK5706164.1"/>
    <property type="molecule type" value="Genomic_DNA"/>
</dbReference>
<comment type="caution">
    <text evidence="3">The sequence shown here is derived from an EMBL/GenBank/DDBJ whole genome shotgun (WGS) entry which is preliminary data.</text>
</comment>
<accession>A0AAN8A5Q2</accession>
<feature type="compositionally biased region" description="Polar residues" evidence="1">
    <location>
        <begin position="289"/>
        <end position="300"/>
    </location>
</feature>
<protein>
    <recommendedName>
        <fullName evidence="2">Aminoglycoside phosphotransferase domain-containing protein</fullName>
    </recommendedName>
</protein>
<dbReference type="AlphaFoldDB" id="A0AAN8A5Q2"/>
<dbReference type="PANTHER" id="PTHR21310:SF58">
    <property type="entry name" value="AMINOGLYCOSIDE PHOSPHOTRANSFERASE DOMAIN-CONTAINING PROTEIN"/>
    <property type="match status" value="1"/>
</dbReference>
<evidence type="ECO:0000256" key="1">
    <source>
        <dbReference type="SAM" id="MobiDB-lite"/>
    </source>
</evidence>
<reference evidence="3" key="1">
    <citation type="submission" date="2023-08" db="EMBL/GenBank/DDBJ databases">
        <title>Black Yeasts Isolated from many extreme environments.</title>
        <authorList>
            <person name="Coleine C."/>
            <person name="Stajich J.E."/>
            <person name="Selbmann L."/>
        </authorList>
    </citation>
    <scope>NUCLEOTIDE SEQUENCE</scope>
    <source>
        <strain evidence="3">CCFEE 5810</strain>
    </source>
</reference>
<feature type="compositionally biased region" description="Basic and acidic residues" evidence="1">
    <location>
        <begin position="313"/>
        <end position="330"/>
    </location>
</feature>
<dbReference type="CDD" id="cd05120">
    <property type="entry name" value="APH_ChoK_like"/>
    <property type="match status" value="1"/>
</dbReference>
<feature type="domain" description="Aminoglycoside phosphotransferase" evidence="2">
    <location>
        <begin position="383"/>
        <end position="532"/>
    </location>
</feature>
<evidence type="ECO:0000313" key="4">
    <source>
        <dbReference type="Proteomes" id="UP001310594"/>
    </source>
</evidence>
<dbReference type="InterPro" id="IPR051678">
    <property type="entry name" value="AGP_Transferase"/>
</dbReference>
<proteinExistence type="predicted"/>
<gene>
    <name evidence="3" type="ORF">LTR97_001151</name>
</gene>
<evidence type="ECO:0000259" key="2">
    <source>
        <dbReference type="Pfam" id="PF01636"/>
    </source>
</evidence>
<dbReference type="InterPro" id="IPR002575">
    <property type="entry name" value="Aminoglycoside_PTrfase"/>
</dbReference>
<evidence type="ECO:0000313" key="3">
    <source>
        <dbReference type="EMBL" id="KAK5706164.1"/>
    </source>
</evidence>
<dbReference type="SUPFAM" id="SSF56112">
    <property type="entry name" value="Protein kinase-like (PK-like)"/>
    <property type="match status" value="1"/>
</dbReference>
<organism evidence="3 4">
    <name type="scientific">Elasticomyces elasticus</name>
    <dbReference type="NCBI Taxonomy" id="574655"/>
    <lineage>
        <taxon>Eukaryota</taxon>
        <taxon>Fungi</taxon>
        <taxon>Dikarya</taxon>
        <taxon>Ascomycota</taxon>
        <taxon>Pezizomycotina</taxon>
        <taxon>Dothideomycetes</taxon>
        <taxon>Dothideomycetidae</taxon>
        <taxon>Mycosphaerellales</taxon>
        <taxon>Teratosphaeriaceae</taxon>
        <taxon>Elasticomyces</taxon>
    </lineage>
</organism>
<dbReference type="Gene3D" id="3.90.1200.10">
    <property type="match status" value="1"/>
</dbReference>
<name>A0AAN8A5Q2_9PEZI</name>
<feature type="region of interest" description="Disordered" evidence="1">
    <location>
        <begin position="275"/>
        <end position="330"/>
    </location>
</feature>
<feature type="region of interest" description="Disordered" evidence="1">
    <location>
        <begin position="148"/>
        <end position="170"/>
    </location>
</feature>
<dbReference type="Pfam" id="PF01636">
    <property type="entry name" value="APH"/>
    <property type="match status" value="1"/>
</dbReference>
<dbReference type="Proteomes" id="UP001310594">
    <property type="component" value="Unassembled WGS sequence"/>
</dbReference>